<dbReference type="SUPFAM" id="SSF161098">
    <property type="entry name" value="MetI-like"/>
    <property type="match status" value="1"/>
</dbReference>
<dbReference type="InterPro" id="IPR035906">
    <property type="entry name" value="MetI-like_sf"/>
</dbReference>
<dbReference type="PROSITE" id="PS50928">
    <property type="entry name" value="ABC_TM1"/>
    <property type="match status" value="1"/>
</dbReference>
<evidence type="ECO:0000313" key="10">
    <source>
        <dbReference type="Proteomes" id="UP000316360"/>
    </source>
</evidence>
<evidence type="ECO:0000259" key="8">
    <source>
        <dbReference type="PROSITE" id="PS50928"/>
    </source>
</evidence>
<dbReference type="EMBL" id="SOKJ01000176">
    <property type="protein sequence ID" value="TET11149.1"/>
    <property type="molecule type" value="Genomic_DNA"/>
</dbReference>
<dbReference type="GO" id="GO:0005886">
    <property type="term" value="C:plasma membrane"/>
    <property type="evidence" value="ECO:0007669"/>
    <property type="project" value="UniProtKB-SubCell"/>
</dbReference>
<dbReference type="GO" id="GO:0055085">
    <property type="term" value="P:transmembrane transport"/>
    <property type="evidence" value="ECO:0007669"/>
    <property type="project" value="InterPro"/>
</dbReference>
<evidence type="ECO:0000256" key="1">
    <source>
        <dbReference type="ARBA" id="ARBA00004651"/>
    </source>
</evidence>
<comment type="caution">
    <text evidence="9">The sequence shown here is derived from an EMBL/GenBank/DDBJ whole genome shotgun (WGS) entry which is preliminary data.</text>
</comment>
<dbReference type="InterPro" id="IPR000515">
    <property type="entry name" value="MetI-like"/>
</dbReference>
<sequence>REFKQRLYHLDEPIWSRIFWRAVNVLSLDFGKATIMRSSSGEADVWTIIAECLPRTVLLFTTAIFINIVLGLWLGLKKAQKAGGLMDKTTSIGTMIVYGMPSWWLGMLVIMFFAYTIKIFPSGGLHSVPPPTGFAYYVDLLYHMALPVLTLVIIGFWGSAFLIRNIMLGILQEDYIMAARTRGIPERKVLYGHAMRTAAPPIVTMALLSLLASVGGNIIFEGIFSWPGLGNLYWIAIEQNDIPVLMGNLFITTALYIGGLVILDLIYGFLDPRIKVGGRQ</sequence>
<keyword evidence="2 7" id="KW-0813">Transport</keyword>
<feature type="transmembrane region" description="Helical" evidence="7">
    <location>
        <begin position="244"/>
        <end position="270"/>
    </location>
</feature>
<keyword evidence="4 7" id="KW-0812">Transmembrane</keyword>
<reference evidence="9 10" key="1">
    <citation type="submission" date="2019-03" db="EMBL/GenBank/DDBJ databases">
        <title>Metabolic potential of uncultured bacteria and archaea associated with petroleum seepage in deep-sea sediments.</title>
        <authorList>
            <person name="Dong X."/>
            <person name="Hubert C."/>
        </authorList>
    </citation>
    <scope>NUCLEOTIDE SEQUENCE [LARGE SCALE GENOMIC DNA]</scope>
    <source>
        <strain evidence="9">E44_bin7</strain>
    </source>
</reference>
<dbReference type="PANTHER" id="PTHR30465">
    <property type="entry name" value="INNER MEMBRANE ABC TRANSPORTER"/>
    <property type="match status" value="1"/>
</dbReference>
<proteinExistence type="inferred from homology"/>
<dbReference type="Gene3D" id="1.10.3720.10">
    <property type="entry name" value="MetI-like"/>
    <property type="match status" value="1"/>
</dbReference>
<dbReference type="PANTHER" id="PTHR30465:SF45">
    <property type="entry name" value="BINDING-PROTEIN-DEPENDENT TRANSPORT SYSTEMS INNER MEMBRANE COMPONENT"/>
    <property type="match status" value="1"/>
</dbReference>
<protein>
    <submittedName>
        <fullName evidence="9">ABC transporter permease</fullName>
    </submittedName>
</protein>
<evidence type="ECO:0000256" key="4">
    <source>
        <dbReference type="ARBA" id="ARBA00022692"/>
    </source>
</evidence>
<gene>
    <name evidence="9" type="ORF">E3J84_03235</name>
</gene>
<feature type="transmembrane region" description="Helical" evidence="7">
    <location>
        <begin position="96"/>
        <end position="120"/>
    </location>
</feature>
<evidence type="ECO:0000256" key="7">
    <source>
        <dbReference type="RuleBase" id="RU363032"/>
    </source>
</evidence>
<keyword evidence="6 7" id="KW-0472">Membrane</keyword>
<evidence type="ECO:0000313" key="9">
    <source>
        <dbReference type="EMBL" id="TET11149.1"/>
    </source>
</evidence>
<feature type="non-terminal residue" evidence="9">
    <location>
        <position position="1"/>
    </location>
</feature>
<keyword evidence="5 7" id="KW-1133">Transmembrane helix</keyword>
<name>A0A523RZW8_UNCAE</name>
<feature type="transmembrane region" description="Helical" evidence="7">
    <location>
        <begin position="57"/>
        <end position="76"/>
    </location>
</feature>
<dbReference type="CDD" id="cd06261">
    <property type="entry name" value="TM_PBP2"/>
    <property type="match status" value="1"/>
</dbReference>
<accession>A0A523RZW8</accession>
<evidence type="ECO:0000256" key="3">
    <source>
        <dbReference type="ARBA" id="ARBA00022475"/>
    </source>
</evidence>
<comment type="similarity">
    <text evidence="7">Belongs to the binding-protein-dependent transport system permease family.</text>
</comment>
<evidence type="ECO:0000256" key="5">
    <source>
        <dbReference type="ARBA" id="ARBA00022989"/>
    </source>
</evidence>
<feature type="transmembrane region" description="Helical" evidence="7">
    <location>
        <begin position="140"/>
        <end position="163"/>
    </location>
</feature>
<dbReference type="Proteomes" id="UP000316360">
    <property type="component" value="Unassembled WGS sequence"/>
</dbReference>
<feature type="domain" description="ABC transmembrane type-1" evidence="8">
    <location>
        <begin position="53"/>
        <end position="267"/>
    </location>
</feature>
<evidence type="ECO:0000256" key="6">
    <source>
        <dbReference type="ARBA" id="ARBA00023136"/>
    </source>
</evidence>
<feature type="transmembrane region" description="Helical" evidence="7">
    <location>
        <begin position="202"/>
        <end position="224"/>
    </location>
</feature>
<organism evidence="9 10">
    <name type="scientific">Aerophobetes bacterium</name>
    <dbReference type="NCBI Taxonomy" id="2030807"/>
    <lineage>
        <taxon>Bacteria</taxon>
        <taxon>Candidatus Aerophobota</taxon>
    </lineage>
</organism>
<dbReference type="Pfam" id="PF00528">
    <property type="entry name" value="BPD_transp_1"/>
    <property type="match status" value="1"/>
</dbReference>
<comment type="subcellular location">
    <subcellularLocation>
        <location evidence="1 7">Cell membrane</location>
        <topology evidence="1 7">Multi-pass membrane protein</topology>
    </subcellularLocation>
</comment>
<evidence type="ECO:0000256" key="2">
    <source>
        <dbReference type="ARBA" id="ARBA00022448"/>
    </source>
</evidence>
<keyword evidence="3" id="KW-1003">Cell membrane</keyword>
<dbReference type="AlphaFoldDB" id="A0A523RZW8"/>